<accession>A0A409XMZ7</accession>
<dbReference type="AlphaFoldDB" id="A0A409XMZ7"/>
<evidence type="ECO:0000313" key="2">
    <source>
        <dbReference type="Proteomes" id="UP000283269"/>
    </source>
</evidence>
<sequence>MAGSKPSTPSLLFASVELMHMPDSASKKEPDCVIAEILQHTCLVKTAYDGTISYHCFPIPRILKLCPGQPAVELTKFINIEMQSGEIDIPPNLSASSIKARSWKEVIRSNPEHGKLPPTTSND</sequence>
<gene>
    <name evidence="1" type="ORF">CVT25_007959</name>
</gene>
<comment type="caution">
    <text evidence="1">The sequence shown here is derived from an EMBL/GenBank/DDBJ whole genome shotgun (WGS) entry which is preliminary data.</text>
</comment>
<dbReference type="Proteomes" id="UP000283269">
    <property type="component" value="Unassembled WGS sequence"/>
</dbReference>
<dbReference type="OrthoDB" id="3983163at2759"/>
<dbReference type="EMBL" id="NHYD01001084">
    <property type="protein sequence ID" value="PPQ92128.1"/>
    <property type="molecule type" value="Genomic_DNA"/>
</dbReference>
<reference evidence="1 2" key="1">
    <citation type="journal article" date="2018" name="Evol. Lett.">
        <title>Horizontal gene cluster transfer increased hallucinogenic mushroom diversity.</title>
        <authorList>
            <person name="Reynolds H.T."/>
            <person name="Vijayakumar V."/>
            <person name="Gluck-Thaler E."/>
            <person name="Korotkin H.B."/>
            <person name="Matheny P.B."/>
            <person name="Slot J.C."/>
        </authorList>
    </citation>
    <scope>NUCLEOTIDE SEQUENCE [LARGE SCALE GENOMIC DNA]</scope>
    <source>
        <strain evidence="1 2">2631</strain>
    </source>
</reference>
<proteinExistence type="predicted"/>
<name>A0A409XMZ7_PSICY</name>
<protein>
    <submittedName>
        <fullName evidence="1">Uncharacterized protein</fullName>
    </submittedName>
</protein>
<dbReference type="InterPro" id="IPR024645">
    <property type="entry name" value="Mitochondr_Som1"/>
</dbReference>
<keyword evidence="2" id="KW-1185">Reference proteome</keyword>
<organism evidence="1 2">
    <name type="scientific">Psilocybe cyanescens</name>
    <dbReference type="NCBI Taxonomy" id="93625"/>
    <lineage>
        <taxon>Eukaryota</taxon>
        <taxon>Fungi</taxon>
        <taxon>Dikarya</taxon>
        <taxon>Basidiomycota</taxon>
        <taxon>Agaricomycotina</taxon>
        <taxon>Agaricomycetes</taxon>
        <taxon>Agaricomycetidae</taxon>
        <taxon>Agaricales</taxon>
        <taxon>Agaricineae</taxon>
        <taxon>Strophariaceae</taxon>
        <taxon>Psilocybe</taxon>
    </lineage>
</organism>
<evidence type="ECO:0000313" key="1">
    <source>
        <dbReference type="EMBL" id="PPQ92128.1"/>
    </source>
</evidence>
<dbReference type="InParanoid" id="A0A409XMZ7"/>
<dbReference type="GO" id="GO:0042720">
    <property type="term" value="C:mitochondrial inner membrane peptidase complex"/>
    <property type="evidence" value="ECO:0007669"/>
    <property type="project" value="InterPro"/>
</dbReference>
<dbReference type="Pfam" id="PF11093">
    <property type="entry name" value="Mitochondr_Som1"/>
    <property type="match status" value="1"/>
</dbReference>